<dbReference type="EMBL" id="AZBU02000001">
    <property type="protein sequence ID" value="TMS39328.1"/>
    <property type="molecule type" value="Genomic_DNA"/>
</dbReference>
<feature type="compositionally biased region" description="Low complexity" evidence="2">
    <location>
        <begin position="497"/>
        <end position="510"/>
    </location>
</feature>
<feature type="compositionally biased region" description="Polar residues" evidence="2">
    <location>
        <begin position="732"/>
        <end position="749"/>
    </location>
</feature>
<feature type="compositionally biased region" description="Polar residues" evidence="2">
    <location>
        <begin position="529"/>
        <end position="540"/>
    </location>
</feature>
<feature type="compositionally biased region" description="Polar residues" evidence="2">
    <location>
        <begin position="511"/>
        <end position="520"/>
    </location>
</feature>
<feature type="region of interest" description="Disordered" evidence="2">
    <location>
        <begin position="562"/>
        <end position="609"/>
    </location>
</feature>
<feature type="coiled-coil region" evidence="1">
    <location>
        <begin position="809"/>
        <end position="836"/>
    </location>
</feature>
<feature type="region of interest" description="Disordered" evidence="2">
    <location>
        <begin position="392"/>
        <end position="540"/>
    </location>
</feature>
<keyword evidence="1" id="KW-0175">Coiled coil</keyword>
<feature type="compositionally biased region" description="Polar residues" evidence="2">
    <location>
        <begin position="1"/>
        <end position="12"/>
    </location>
</feature>
<feature type="compositionally biased region" description="Basic and acidic residues" evidence="2">
    <location>
        <begin position="671"/>
        <end position="688"/>
    </location>
</feature>
<organism evidence="3 4">
    <name type="scientific">Steinernema carpocapsae</name>
    <name type="common">Entomopathogenic nematode</name>
    <dbReference type="NCBI Taxonomy" id="34508"/>
    <lineage>
        <taxon>Eukaryota</taxon>
        <taxon>Metazoa</taxon>
        <taxon>Ecdysozoa</taxon>
        <taxon>Nematoda</taxon>
        <taxon>Chromadorea</taxon>
        <taxon>Rhabditida</taxon>
        <taxon>Tylenchina</taxon>
        <taxon>Panagrolaimomorpha</taxon>
        <taxon>Strongyloidoidea</taxon>
        <taxon>Steinernematidae</taxon>
        <taxon>Steinernema</taxon>
    </lineage>
</organism>
<feature type="region of interest" description="Disordered" evidence="2">
    <location>
        <begin position="305"/>
        <end position="331"/>
    </location>
</feature>
<feature type="region of interest" description="Disordered" evidence="2">
    <location>
        <begin position="211"/>
        <end position="258"/>
    </location>
</feature>
<reference evidence="3 4" key="1">
    <citation type="journal article" date="2015" name="Genome Biol.">
        <title>Comparative genomics of Steinernema reveals deeply conserved gene regulatory networks.</title>
        <authorList>
            <person name="Dillman A.R."/>
            <person name="Macchietto M."/>
            <person name="Porter C.F."/>
            <person name="Rogers A."/>
            <person name="Williams B."/>
            <person name="Antoshechkin I."/>
            <person name="Lee M.M."/>
            <person name="Goodwin Z."/>
            <person name="Lu X."/>
            <person name="Lewis E.E."/>
            <person name="Goodrich-Blair H."/>
            <person name="Stock S.P."/>
            <person name="Adams B.J."/>
            <person name="Sternberg P.W."/>
            <person name="Mortazavi A."/>
        </authorList>
    </citation>
    <scope>NUCLEOTIDE SEQUENCE [LARGE SCALE GENOMIC DNA]</scope>
    <source>
        <strain evidence="3 4">ALL</strain>
    </source>
</reference>
<feature type="region of interest" description="Disordered" evidence="2">
    <location>
        <begin position="1"/>
        <end position="86"/>
    </location>
</feature>
<feature type="compositionally biased region" description="Polar residues" evidence="2">
    <location>
        <begin position="435"/>
        <end position="456"/>
    </location>
</feature>
<dbReference type="OrthoDB" id="5919113at2759"/>
<dbReference type="Proteomes" id="UP000298663">
    <property type="component" value="Unassembled WGS sequence"/>
</dbReference>
<evidence type="ECO:0000313" key="3">
    <source>
        <dbReference type="EMBL" id="TMS39328.1"/>
    </source>
</evidence>
<evidence type="ECO:0008006" key="5">
    <source>
        <dbReference type="Google" id="ProtNLM"/>
    </source>
</evidence>
<feature type="compositionally biased region" description="Low complexity" evidence="2">
    <location>
        <begin position="233"/>
        <end position="248"/>
    </location>
</feature>
<feature type="region of interest" description="Disordered" evidence="2">
    <location>
        <begin position="668"/>
        <end position="763"/>
    </location>
</feature>
<evidence type="ECO:0000313" key="4">
    <source>
        <dbReference type="Proteomes" id="UP000298663"/>
    </source>
</evidence>
<sequence length="856" mass="95325">MSSTATSSNSPGESLLRRKQEQWEREKAESAVWFPFGSPGGGAPNRKPRTQLNTPEAPTPPRPTTTPIAPSSFQLPPPVSSTSDQLLATPCSQPPLTPQMASSPQQAFPYAYLPPMPVQSPTMYGPPQQFVFTQSPHGHPIPVEVIQSPQGPVLRYHPVTFPQATPPNLTVTSPNASSMTSSYTEQWTNRVPYWSNASPSDFVLATEARTHLPPIGDTPNRLSRQGPDENIARSTLSGSFSSLNSTRNRASSDDTDDKQHRLNEMKNAQHTYEAQIQEKKRREAEQYEVEQRQEQQRLEEARRIDRQLQKQSEEEASKGRRQSTNQADPEVYIERFRREAEMLKKAKLYRHVLQSPDAPKYEKEVFGTTDEREAARVFSEVDAIARQKKLQEEALESIKQPGSPLSTDRSRSLPPKHHPSVRDQDDRPIRPALAENNTIRNLENVSTPAFSSSSPLQRGRSVRVNGSPRTERITRRSDSAENLDKISAKPVKPKQRTPSTAPAKSSTSKAQTETPGNPKSLSRARRTASRNSLVDTPARSQPAQNKILYAYEIEADSEMVKSVDSGVGQTDIDNDNGERKGSIDSSESGEATVVERPRVPPLPLPPSRSNLLRSKEFGGSAGLIFVVVSVHFPCLQSNIRTSTDKKSQNAYCQRIHERAERVSRNRNPFHAADHCDPTTFGRIREPEPAGRGYSRMATGKIRSRVNSTSKLGMSESDLSPPRQSAFAKKIAEQSTNSIDKTNQDVSPSSLRRHFDNTTLSPGLTPSRLRLSFASLCGSENADGEKSPSVSPKPFNSFLSRTPQYRSFNMKRNKENQQKILDQLAQLRAQLKDKQKRIGQTLYAELDRSPNHDSVAV</sequence>
<feature type="compositionally biased region" description="Basic and acidic residues" evidence="2">
    <location>
        <begin position="469"/>
        <end position="487"/>
    </location>
</feature>
<evidence type="ECO:0000256" key="2">
    <source>
        <dbReference type="SAM" id="MobiDB-lite"/>
    </source>
</evidence>
<feature type="compositionally biased region" description="Basic and acidic residues" evidence="2">
    <location>
        <begin position="15"/>
        <end position="29"/>
    </location>
</feature>
<reference evidence="3 4" key="2">
    <citation type="journal article" date="2019" name="G3 (Bethesda)">
        <title>Hybrid Assembly of the Genome of the Entomopathogenic Nematode Steinernema carpocapsae Identifies the X-Chromosome.</title>
        <authorList>
            <person name="Serra L."/>
            <person name="Macchietto M."/>
            <person name="Macias-Munoz A."/>
            <person name="McGill C.J."/>
            <person name="Rodriguez I.M."/>
            <person name="Rodriguez B."/>
            <person name="Murad R."/>
            <person name="Mortazavi A."/>
        </authorList>
    </citation>
    <scope>NUCLEOTIDE SEQUENCE [LARGE SCALE GENOMIC DNA]</scope>
    <source>
        <strain evidence="3 4">ALL</strain>
    </source>
</reference>
<accession>A0A4U8V6J7</accession>
<comment type="caution">
    <text evidence="3">The sequence shown here is derived from an EMBL/GenBank/DDBJ whole genome shotgun (WGS) entry which is preliminary data.</text>
</comment>
<dbReference type="STRING" id="34508.A0A4U8V6J7"/>
<keyword evidence="4" id="KW-1185">Reference proteome</keyword>
<evidence type="ECO:0000256" key="1">
    <source>
        <dbReference type="SAM" id="Coils"/>
    </source>
</evidence>
<feature type="compositionally biased region" description="Basic and acidic residues" evidence="2">
    <location>
        <begin position="305"/>
        <end position="318"/>
    </location>
</feature>
<dbReference type="AlphaFoldDB" id="A0A4U8V6J7"/>
<feature type="compositionally biased region" description="Basic and acidic residues" evidence="2">
    <location>
        <begin position="420"/>
        <end position="429"/>
    </location>
</feature>
<protein>
    <recommendedName>
        <fullName evidence="5">CCDC66 domain-containing protein</fullName>
    </recommendedName>
</protein>
<name>A0A4U8V6J7_STECR</name>
<gene>
    <name evidence="3" type="ORF">L596_005872</name>
</gene>
<proteinExistence type="predicted"/>